<dbReference type="EMBL" id="RBNH01000029">
    <property type="protein sequence ID" value="RKO19957.1"/>
    <property type="molecule type" value="Genomic_DNA"/>
</dbReference>
<evidence type="ECO:0000256" key="4">
    <source>
        <dbReference type="PIRSR" id="PIRSR601613-1"/>
    </source>
</evidence>
<evidence type="ECO:0000259" key="5">
    <source>
        <dbReference type="Pfam" id="PF01593"/>
    </source>
</evidence>
<dbReference type="PANTHER" id="PTHR43563">
    <property type="entry name" value="AMINE OXIDASE"/>
    <property type="match status" value="1"/>
</dbReference>
<dbReference type="InterPro" id="IPR036188">
    <property type="entry name" value="FAD/NAD-bd_sf"/>
</dbReference>
<dbReference type="Proteomes" id="UP000273159">
    <property type="component" value="Unassembled WGS sequence"/>
</dbReference>
<name>A0A3B0FN88_PSEPS</name>
<feature type="domain" description="Amine oxidase" evidence="5">
    <location>
        <begin position="19"/>
        <end position="428"/>
    </location>
</feature>
<reference evidence="7" key="2">
    <citation type="submission" date="2018-10" db="EMBL/GenBank/DDBJ databases">
        <authorList>
            <person name="Wang Y."/>
            <person name="Wang J."/>
            <person name="Yang X."/>
            <person name="Wang Z."/>
            <person name="Huang Y."/>
        </authorList>
    </citation>
    <scope>NUCLEOTIDE SEQUENCE [LARGE SCALE GENOMIC DNA]</scope>
    <source>
        <strain evidence="7">J015</strain>
    </source>
</reference>
<feature type="binding site" evidence="4">
    <location>
        <position position="333"/>
    </location>
    <ligand>
        <name>substrate</name>
    </ligand>
</feature>
<evidence type="ECO:0000256" key="2">
    <source>
        <dbReference type="ARBA" id="ARBA00005995"/>
    </source>
</evidence>
<reference evidence="6 7" key="1">
    <citation type="submission" date="2018-10" db="EMBL/GenBank/DDBJ databases">
        <title>Genome-guide identification and characterization of bacteria that degrade polycyclic aromatic hydrocarbons and resist hexavalent chromium simultaneously.</title>
        <authorList>
            <person name="Feng H."/>
        </authorList>
    </citation>
    <scope>NUCLEOTIDE SEQUENCE [LARGE SCALE GENOMIC DNA]</scope>
    <source>
        <strain evidence="6 7">J015</strain>
    </source>
</reference>
<dbReference type="AlphaFoldDB" id="A0A3B0FN88"/>
<dbReference type="Pfam" id="PF01593">
    <property type="entry name" value="Amino_oxidase"/>
    <property type="match status" value="1"/>
</dbReference>
<accession>A0A3B0FN88</accession>
<evidence type="ECO:0000313" key="6">
    <source>
        <dbReference type="EMBL" id="RKO19957.1"/>
    </source>
</evidence>
<evidence type="ECO:0000313" key="7">
    <source>
        <dbReference type="Proteomes" id="UP000273159"/>
    </source>
</evidence>
<dbReference type="Gene3D" id="3.50.50.60">
    <property type="entry name" value="FAD/NAD(P)-binding domain"/>
    <property type="match status" value="2"/>
</dbReference>
<evidence type="ECO:0000256" key="3">
    <source>
        <dbReference type="ARBA" id="ARBA00023002"/>
    </source>
</evidence>
<feature type="binding site" evidence="4">
    <location>
        <position position="233"/>
    </location>
    <ligand>
        <name>FAD</name>
        <dbReference type="ChEBI" id="CHEBI:57692"/>
    </ligand>
</feature>
<proteinExistence type="inferred from homology"/>
<keyword evidence="3" id="KW-0560">Oxidoreductase</keyword>
<sequence>MEKLIMESVDVIVIGAGFAGAVAARESSAGGKSVLVLEGRDRPGGRTWYRQFEGRNKELEIGGTWIAPEQQKYVGEELKRYGIGTFKSPVPATFAWGIDGEVVNAPFPIPAEEWPALERAVARIDQDADRIRFYEAPLGQPGLEDLDIPFTDYVAALGVPAKTRDFLLAWPAFYFGAYPEKLSALHVLSWTTGFGSCVGWFTLLTDKIVGGTKNLVDHILADSGAEIQYGTKVDSITDEGGQVRVTTREGGEFVAKSVIVAAPINTWERITFDPELPQAHRAMAQEKQAGESVKVWALVPKLEENFFGVGLQTTFKWISSEYTTDDGTYLCCFASAEADIDPTDLDAVQEAVRQFLPGSTVLATDAHDWNKDEFSLGTWMAYRPGQVMKYSNGLQQPHGRIFFANSDLASGWAGWIDGAIESGLRASADSNALLAGNGSAADTDTVQPVLS</sequence>
<comment type="caution">
    <text evidence="6">The sequence shown here is derived from an EMBL/GenBank/DDBJ whole genome shotgun (WGS) entry which is preliminary data.</text>
</comment>
<dbReference type="Gene3D" id="3.90.660.10">
    <property type="match status" value="2"/>
</dbReference>
<organism evidence="6 7">
    <name type="scientific">Pseudarthrobacter phenanthrenivorans</name>
    <name type="common">Arthrobacter phenanthrenivorans</name>
    <dbReference type="NCBI Taxonomy" id="361575"/>
    <lineage>
        <taxon>Bacteria</taxon>
        <taxon>Bacillati</taxon>
        <taxon>Actinomycetota</taxon>
        <taxon>Actinomycetes</taxon>
        <taxon>Micrococcales</taxon>
        <taxon>Micrococcaceae</taxon>
        <taxon>Pseudarthrobacter</taxon>
    </lineage>
</organism>
<dbReference type="InterPro" id="IPR050703">
    <property type="entry name" value="Flavin_MAO"/>
</dbReference>
<dbReference type="SUPFAM" id="SSF51905">
    <property type="entry name" value="FAD/NAD(P)-binding domain"/>
    <property type="match status" value="1"/>
</dbReference>
<comment type="similarity">
    <text evidence="2">Belongs to the flavin monoamine oxidase family.</text>
</comment>
<comment type="cofactor">
    <cofactor evidence="1">
        <name>FAD</name>
        <dbReference type="ChEBI" id="CHEBI:57692"/>
    </cofactor>
</comment>
<dbReference type="PANTHER" id="PTHR43563:SF1">
    <property type="entry name" value="AMINE OXIDASE [FLAVIN-CONTAINING] B"/>
    <property type="match status" value="1"/>
</dbReference>
<evidence type="ECO:0000256" key="1">
    <source>
        <dbReference type="ARBA" id="ARBA00001974"/>
    </source>
</evidence>
<dbReference type="GO" id="GO:0016491">
    <property type="term" value="F:oxidoreductase activity"/>
    <property type="evidence" value="ECO:0007669"/>
    <property type="project" value="UniProtKB-KW"/>
</dbReference>
<dbReference type="InterPro" id="IPR001613">
    <property type="entry name" value="Flavin_amine_oxidase"/>
</dbReference>
<dbReference type="PRINTS" id="PR00757">
    <property type="entry name" value="AMINEOXDASEF"/>
</dbReference>
<protein>
    <submittedName>
        <fullName evidence="6">FAD-dependent oxidoreductase</fullName>
    </submittedName>
</protein>
<gene>
    <name evidence="6" type="ORF">D7Z96_19640</name>
</gene>
<dbReference type="InterPro" id="IPR002937">
    <property type="entry name" value="Amino_oxidase"/>
</dbReference>